<dbReference type="Pfam" id="PF03981">
    <property type="entry name" value="Ubiq_cyt_C_chap"/>
    <property type="match status" value="1"/>
</dbReference>
<keyword evidence="11" id="KW-0113">Calvin cycle</keyword>
<dbReference type="GO" id="GO:0019253">
    <property type="term" value="P:reductive pentose-phosphate cycle"/>
    <property type="evidence" value="ECO:0007669"/>
    <property type="project" value="UniProtKB-KW"/>
</dbReference>
<keyword evidence="18" id="KW-1015">Disulfide bond</keyword>
<gene>
    <name evidence="26" type="ORF">ZEAMMB73_Zm00001d006402</name>
</gene>
<dbReference type="SMR" id="A0A1D6EVW0"/>
<name>A0A1D6EVW0_MAIZE</name>
<comment type="catalytic activity">
    <reaction evidence="22">
        <text>D-ribulose 1,5-bisphosphate + O2 = 2-phosphoglycolate + (2R)-3-phosphoglycerate + 2 H(+)</text>
        <dbReference type="Rhea" id="RHEA:36631"/>
        <dbReference type="ChEBI" id="CHEBI:15378"/>
        <dbReference type="ChEBI" id="CHEBI:15379"/>
        <dbReference type="ChEBI" id="CHEBI:57870"/>
        <dbReference type="ChEBI" id="CHEBI:58033"/>
        <dbReference type="ChEBI" id="CHEBI:58272"/>
    </reaction>
</comment>
<dbReference type="GO" id="GO:0004497">
    <property type="term" value="F:monooxygenase activity"/>
    <property type="evidence" value="ECO:0007669"/>
    <property type="project" value="UniProtKB-KW"/>
</dbReference>
<keyword evidence="15" id="KW-0560">Oxidoreductase</keyword>
<accession>A0A1D6EVW0</accession>
<evidence type="ECO:0000256" key="4">
    <source>
        <dbReference type="ARBA" id="ARBA00006204"/>
    </source>
</evidence>
<evidence type="ECO:0000256" key="5">
    <source>
        <dbReference type="ARBA" id="ARBA00008198"/>
    </source>
</evidence>
<evidence type="ECO:0000256" key="21">
    <source>
        <dbReference type="ARBA" id="ARBA00023300"/>
    </source>
</evidence>
<evidence type="ECO:0000256" key="17">
    <source>
        <dbReference type="ARBA" id="ARBA00023136"/>
    </source>
</evidence>
<keyword evidence="17" id="KW-0472">Membrane</keyword>
<protein>
    <recommendedName>
        <fullName evidence="7">Photosystem I assembly protein Ycf4</fullName>
        <ecNumber evidence="6">4.1.1.39</ecNumber>
    </recommendedName>
    <alternativeName>
        <fullName evidence="8">Ribulose bisphosphate carboxylase large chain</fullName>
    </alternativeName>
</protein>
<keyword evidence="21" id="KW-0120">Carbon dioxide fixation</keyword>
<dbReference type="GO" id="GO:0016984">
    <property type="term" value="F:ribulose-bisphosphate carboxylase activity"/>
    <property type="evidence" value="ECO:0007669"/>
    <property type="project" value="UniProtKB-EC"/>
</dbReference>
<dbReference type="Gene3D" id="3.30.70.150">
    <property type="entry name" value="RuBisCO large subunit, N-terminal domain"/>
    <property type="match status" value="1"/>
</dbReference>
<feature type="domain" description="Ribulose bisphosphate carboxylase large subunit ferrodoxin-like N-terminal" evidence="24">
    <location>
        <begin position="271"/>
        <end position="391"/>
    </location>
</feature>
<evidence type="ECO:0000256" key="22">
    <source>
        <dbReference type="ARBA" id="ARBA00048059"/>
    </source>
</evidence>
<keyword evidence="12" id="KW-0934">Plastid</keyword>
<evidence type="ECO:0000256" key="7">
    <source>
        <dbReference type="ARBA" id="ARBA00015395"/>
    </source>
</evidence>
<evidence type="ECO:0000256" key="18">
    <source>
        <dbReference type="ARBA" id="ARBA00023157"/>
    </source>
</evidence>
<evidence type="ECO:0000256" key="13">
    <source>
        <dbReference type="ARBA" id="ARBA00022692"/>
    </source>
</evidence>
<evidence type="ECO:0000256" key="10">
    <source>
        <dbReference type="ARBA" id="ARBA00022531"/>
    </source>
</evidence>
<evidence type="ECO:0000256" key="20">
    <source>
        <dbReference type="ARBA" id="ARBA00023239"/>
    </source>
</evidence>
<dbReference type="InterPro" id="IPR017443">
    <property type="entry name" value="RuBisCO_lsu_fd_N"/>
</dbReference>
<dbReference type="ExpressionAtlas" id="A0A1D6EVW0">
    <property type="expression patterns" value="baseline and differential"/>
</dbReference>
<keyword evidence="16" id="KW-0503">Monooxygenase</keyword>
<evidence type="ECO:0000256" key="3">
    <source>
        <dbReference type="ARBA" id="ARBA00004229"/>
    </source>
</evidence>
<reference evidence="26" key="1">
    <citation type="submission" date="2015-12" db="EMBL/GenBank/DDBJ databases">
        <title>Update maize B73 reference genome by single molecule sequencing technologies.</title>
        <authorList>
            <consortium name="Maize Genome Sequencing Project"/>
            <person name="Ware D."/>
        </authorList>
    </citation>
    <scope>NUCLEOTIDE SEQUENCE [LARGE SCALE GENOMIC DNA]</scope>
    <source>
        <tissue evidence="26">Seedling</tissue>
    </source>
</reference>
<dbReference type="InterPro" id="IPR033966">
    <property type="entry name" value="RuBisCO"/>
</dbReference>
<sequence>MSRWRAAAYSISAAAASRNSAAEAGALSRALAKAPSPPSLPLQTLTRNFAKSAAAATATSPGPGASSPPAGPRPEIRLKSMFLSKPCSLALPPDSPHRAVDPQYKGIKRFLLTLLLFYSKQSKSIRGANVVYDRITSQVDAPTIYDVFQLEKTFKTTFSLLVLHMWLVLRRLKEEGKDGVKFGQYIYEMYNHDVELRVSKAGVNLLLTKWMKELEKIFYGNIVKYDAAISPEARQDDLVNVIWREGLMSPQTETKASVGFKAGVKDYKLTYYTPEYETKDTDILAAFRVTPQLGVPPEEAGAAVAAESSTGTWTTVWTDGLTSLDRYKGRCYHIEPVPGDPDQYICYVAYPLDLFEEGSVTNMFTSIVGNVFGFKALRALRLEDLRIPPAYSKTFQGPPHGIQVERDKLNNISNMNWRSEHIWIELLKGSRKRGNFFWACILFLGSLGFLAVGASSYLGKNMISVLPSQQILFFPQGVVMSFYGIAGLFISSYLWCTILWNVGSGYDRFDRKEGIVCIFRWGFPGIKRRIFLQFLVRDIQSIRIQVKEGLYPRRILYMEIRGQGVIPLTRTDEKFFTPREIEQKAAELAYFLRVPIEVF</sequence>
<keyword evidence="14" id="KW-1133">Transmembrane helix</keyword>
<evidence type="ECO:0000256" key="15">
    <source>
        <dbReference type="ARBA" id="ARBA00023002"/>
    </source>
</evidence>
<comment type="similarity">
    <text evidence="4">Belongs to the RuBisCO large chain family. Type I subfamily.</text>
</comment>
<dbReference type="EMBL" id="CM007648">
    <property type="protein sequence ID" value="ONM23708.1"/>
    <property type="molecule type" value="Genomic_DNA"/>
</dbReference>
<dbReference type="Pfam" id="PF02788">
    <property type="entry name" value="RuBisCO_large_N"/>
    <property type="match status" value="1"/>
</dbReference>
<dbReference type="AlphaFoldDB" id="A0A1D6EVW0"/>
<dbReference type="FunFam" id="3.30.70.150:FF:000001">
    <property type="entry name" value="Ribulose bisphosphate carboxylase large chain"/>
    <property type="match status" value="1"/>
</dbReference>
<dbReference type="InterPro" id="IPR021150">
    <property type="entry name" value="Ubiq_cyt_c_chap"/>
</dbReference>
<dbReference type="GO" id="GO:0009853">
    <property type="term" value="P:photorespiration"/>
    <property type="evidence" value="ECO:0007669"/>
    <property type="project" value="UniProtKB-KW"/>
</dbReference>
<dbReference type="PANTHER" id="PTHR42704">
    <property type="entry name" value="RIBULOSE BISPHOSPHATE CARBOXYLASE"/>
    <property type="match status" value="1"/>
</dbReference>
<comment type="subcellular location">
    <subcellularLocation>
        <location evidence="2">Membrane</location>
        <topology evidence="2">Multi-pass membrane protein</topology>
    </subcellularLocation>
    <subcellularLocation>
        <location evidence="3">Plastid</location>
        <location evidence="3">Chloroplast</location>
    </subcellularLocation>
</comment>
<dbReference type="HAMAP" id="MF_00437">
    <property type="entry name" value="Ycf4"/>
    <property type="match status" value="1"/>
</dbReference>
<evidence type="ECO:0000256" key="1">
    <source>
        <dbReference type="ARBA" id="ARBA00002862"/>
    </source>
</evidence>
<dbReference type="GO" id="GO:0009522">
    <property type="term" value="C:photosystem I"/>
    <property type="evidence" value="ECO:0007669"/>
    <property type="project" value="InterPro"/>
</dbReference>
<comment type="similarity">
    <text evidence="5">Belongs to the Ycf4 family.</text>
</comment>
<evidence type="ECO:0000256" key="19">
    <source>
        <dbReference type="ARBA" id="ARBA00023238"/>
    </source>
</evidence>
<dbReference type="InterPro" id="IPR003359">
    <property type="entry name" value="PSI_Ycf4_assembly"/>
</dbReference>
<evidence type="ECO:0000256" key="16">
    <source>
        <dbReference type="ARBA" id="ARBA00023033"/>
    </source>
</evidence>
<comment type="function">
    <text evidence="1">Seems to be required for the assembly of the photosystem I complex.</text>
</comment>
<dbReference type="PANTHER" id="PTHR42704:SF15">
    <property type="entry name" value="RIBULOSE BISPHOSPHATE CARBOXYLASE LARGE CHAIN"/>
    <property type="match status" value="1"/>
</dbReference>
<evidence type="ECO:0000259" key="25">
    <source>
        <dbReference type="Pfam" id="PF03981"/>
    </source>
</evidence>
<organism evidence="26">
    <name type="scientific">Zea mays</name>
    <name type="common">Maize</name>
    <dbReference type="NCBI Taxonomy" id="4577"/>
    <lineage>
        <taxon>Eukaryota</taxon>
        <taxon>Viridiplantae</taxon>
        <taxon>Streptophyta</taxon>
        <taxon>Embryophyta</taxon>
        <taxon>Tracheophyta</taxon>
        <taxon>Spermatophyta</taxon>
        <taxon>Magnoliopsida</taxon>
        <taxon>Liliopsida</taxon>
        <taxon>Poales</taxon>
        <taxon>Poaceae</taxon>
        <taxon>PACMAD clade</taxon>
        <taxon>Panicoideae</taxon>
        <taxon>Andropogonodae</taxon>
        <taxon>Andropogoneae</taxon>
        <taxon>Tripsacinae</taxon>
        <taxon>Zea</taxon>
    </lineage>
</organism>
<dbReference type="EC" id="4.1.1.39" evidence="6"/>
<dbReference type="InterPro" id="IPR036422">
    <property type="entry name" value="RuBisCO_lsu_N_sf"/>
</dbReference>
<keyword evidence="20" id="KW-0456">Lyase</keyword>
<dbReference type="GO" id="GO:0009507">
    <property type="term" value="C:chloroplast"/>
    <property type="evidence" value="ECO:0007669"/>
    <property type="project" value="UniProtKB-SubCell"/>
</dbReference>
<evidence type="ECO:0000256" key="14">
    <source>
        <dbReference type="ARBA" id="ARBA00022989"/>
    </source>
</evidence>
<proteinExistence type="inferred from homology"/>
<keyword evidence="9" id="KW-0150">Chloroplast</keyword>
<evidence type="ECO:0000256" key="6">
    <source>
        <dbReference type="ARBA" id="ARBA00012287"/>
    </source>
</evidence>
<keyword evidence="10" id="KW-0602">Photosynthesis</keyword>
<evidence type="ECO:0000256" key="23">
    <source>
        <dbReference type="ARBA" id="ARBA00049469"/>
    </source>
</evidence>
<evidence type="ECO:0000256" key="2">
    <source>
        <dbReference type="ARBA" id="ARBA00004141"/>
    </source>
</evidence>
<evidence type="ECO:0000256" key="8">
    <source>
        <dbReference type="ARBA" id="ARBA00017725"/>
    </source>
</evidence>
<evidence type="ECO:0000313" key="26">
    <source>
        <dbReference type="EMBL" id="ONM23708.1"/>
    </source>
</evidence>
<comment type="catalytic activity">
    <reaction evidence="23">
        <text>2 (2R)-3-phosphoglycerate + 2 H(+) = D-ribulose 1,5-bisphosphate + CO2 + H2O</text>
        <dbReference type="Rhea" id="RHEA:23124"/>
        <dbReference type="ChEBI" id="CHEBI:15377"/>
        <dbReference type="ChEBI" id="CHEBI:15378"/>
        <dbReference type="ChEBI" id="CHEBI:16526"/>
        <dbReference type="ChEBI" id="CHEBI:57870"/>
        <dbReference type="ChEBI" id="CHEBI:58272"/>
        <dbReference type="EC" id="4.1.1.39"/>
    </reaction>
</comment>
<keyword evidence="19" id="KW-0601">Photorespiration</keyword>
<keyword evidence="13" id="KW-0812">Transmembrane</keyword>
<feature type="domain" description="Ubiquinol-cytochrome c chaperone" evidence="25">
    <location>
        <begin position="148"/>
        <end position="250"/>
    </location>
</feature>
<evidence type="ECO:0000259" key="24">
    <source>
        <dbReference type="Pfam" id="PF02788"/>
    </source>
</evidence>
<evidence type="ECO:0000256" key="12">
    <source>
        <dbReference type="ARBA" id="ARBA00022640"/>
    </source>
</evidence>
<evidence type="ECO:0000256" key="11">
    <source>
        <dbReference type="ARBA" id="ARBA00022567"/>
    </source>
</evidence>
<dbReference type="SUPFAM" id="SSF54966">
    <property type="entry name" value="RuBisCO, large subunit, small (N-terminal) domain"/>
    <property type="match status" value="1"/>
</dbReference>
<evidence type="ECO:0000256" key="9">
    <source>
        <dbReference type="ARBA" id="ARBA00022528"/>
    </source>
</evidence>
<dbReference type="Pfam" id="PF02392">
    <property type="entry name" value="Ycf4"/>
    <property type="match status" value="1"/>
</dbReference>